<comment type="PTM">
    <text evidence="2">Stearoylated.</text>
</comment>
<dbReference type="SUPFAM" id="SSF47672">
    <property type="entry name" value="Transferrin receptor-like dimerisation domain"/>
    <property type="match status" value="1"/>
</dbReference>
<dbReference type="FunFam" id="3.50.30.30:FF:000010">
    <property type="entry name" value="Transferrin receptor protein 1"/>
    <property type="match status" value="1"/>
</dbReference>
<keyword evidence="2" id="KW-0472">Membrane</keyword>
<organism evidence="5 6">
    <name type="scientific">Erpetoichthys calabaricus</name>
    <name type="common">Rope fish</name>
    <name type="synonym">Calamoichthys calabaricus</name>
    <dbReference type="NCBI Taxonomy" id="27687"/>
    <lineage>
        <taxon>Eukaryota</taxon>
        <taxon>Metazoa</taxon>
        <taxon>Chordata</taxon>
        <taxon>Craniata</taxon>
        <taxon>Vertebrata</taxon>
        <taxon>Euteleostomi</taxon>
        <taxon>Actinopterygii</taxon>
        <taxon>Polypteriformes</taxon>
        <taxon>Polypteridae</taxon>
        <taxon>Erpetoichthys</taxon>
    </lineage>
</organism>
<keyword evidence="2" id="KW-1003">Cell membrane</keyword>
<dbReference type="InterPro" id="IPR036757">
    <property type="entry name" value="TFR-like_dimer_dom_sf"/>
</dbReference>
<dbReference type="GeneTree" id="ENSGT01030000234598"/>
<keyword evidence="2" id="KW-1133">Transmembrane helix</keyword>
<keyword evidence="6" id="KW-1185">Reference proteome</keyword>
<keyword evidence="2" id="KW-0564">Palmitate</keyword>
<dbReference type="AlphaFoldDB" id="A0A8C4X6B3"/>
<evidence type="ECO:0000313" key="5">
    <source>
        <dbReference type="Ensembl" id="ENSECRP00000008717.1"/>
    </source>
</evidence>
<evidence type="ECO:0000259" key="4">
    <source>
        <dbReference type="Pfam" id="PF04389"/>
    </source>
</evidence>
<evidence type="ECO:0000256" key="2">
    <source>
        <dbReference type="RuleBase" id="RU367157"/>
    </source>
</evidence>
<dbReference type="InterPro" id="IPR039373">
    <property type="entry name" value="Peptidase_M28B"/>
</dbReference>
<feature type="domain" description="PA" evidence="3">
    <location>
        <begin position="235"/>
        <end position="300"/>
    </location>
</feature>
<dbReference type="Pfam" id="PF04389">
    <property type="entry name" value="Peptidase_M28"/>
    <property type="match status" value="1"/>
</dbReference>
<dbReference type="FunFam" id="3.40.630.10:FF:000101">
    <property type="entry name" value="N-acetylated alpha-linked acidic dipeptidase like 1"/>
    <property type="match status" value="1"/>
</dbReference>
<dbReference type="GO" id="GO:0033572">
    <property type="term" value="P:transferrin transport"/>
    <property type="evidence" value="ECO:0007669"/>
    <property type="project" value="UniProtKB-UniRule"/>
</dbReference>
<dbReference type="Gene3D" id="3.40.630.10">
    <property type="entry name" value="Zn peptidases"/>
    <property type="match status" value="1"/>
</dbReference>
<dbReference type="InterPro" id="IPR003137">
    <property type="entry name" value="PA_domain"/>
</dbReference>
<dbReference type="GO" id="GO:0042470">
    <property type="term" value="C:melanosome"/>
    <property type="evidence" value="ECO:0007669"/>
    <property type="project" value="UniProtKB-SubCell"/>
</dbReference>
<reference evidence="5" key="3">
    <citation type="submission" date="2025-09" db="UniProtKB">
        <authorList>
            <consortium name="Ensembl"/>
        </authorList>
    </citation>
    <scope>IDENTIFICATION</scope>
</reference>
<evidence type="ECO:0000256" key="1">
    <source>
        <dbReference type="ARBA" id="ARBA00005634"/>
    </source>
</evidence>
<keyword evidence="2" id="KW-0254">Endocytosis</keyword>
<keyword evidence="2" id="KW-0325">Glycoprotein</keyword>
<dbReference type="GO" id="GO:0004998">
    <property type="term" value="F:transferrin receptor activity"/>
    <property type="evidence" value="ECO:0007669"/>
    <property type="project" value="UniProtKB-UniRule"/>
</dbReference>
<reference evidence="5" key="2">
    <citation type="submission" date="2025-08" db="UniProtKB">
        <authorList>
            <consortium name="Ensembl"/>
        </authorList>
    </citation>
    <scope>IDENTIFICATION</scope>
</reference>
<protein>
    <recommendedName>
        <fullName evidence="2">Transferrin receptor protein 1</fullName>
    </recommendedName>
</protein>
<dbReference type="Proteomes" id="UP000694620">
    <property type="component" value="Chromosome 2"/>
</dbReference>
<accession>A0A8C4X6B3</accession>
<dbReference type="GO" id="GO:0006879">
    <property type="term" value="P:intracellular iron ion homeostasis"/>
    <property type="evidence" value="ECO:0007669"/>
    <property type="project" value="UniProtKB-UniRule"/>
</dbReference>
<dbReference type="InterPro" id="IPR046450">
    <property type="entry name" value="PA_dom_sf"/>
</dbReference>
<proteinExistence type="inferred from homology"/>
<dbReference type="Pfam" id="PF02225">
    <property type="entry name" value="PA"/>
    <property type="match status" value="1"/>
</dbReference>
<dbReference type="GO" id="GO:0009897">
    <property type="term" value="C:external side of plasma membrane"/>
    <property type="evidence" value="ECO:0007669"/>
    <property type="project" value="TreeGrafter"/>
</dbReference>
<dbReference type="SUPFAM" id="SSF53187">
    <property type="entry name" value="Zn-dependent exopeptidases"/>
    <property type="match status" value="1"/>
</dbReference>
<feature type="domain" description="Peptidase M28" evidence="4">
    <location>
        <begin position="410"/>
        <end position="560"/>
    </location>
</feature>
<name>A0A8C4X6B3_ERPCA</name>
<dbReference type="PANTHER" id="PTHR10404">
    <property type="entry name" value="N-ACETYLATED-ALPHA-LINKED ACIDIC DIPEPTIDASE"/>
    <property type="match status" value="1"/>
</dbReference>
<keyword evidence="2" id="KW-0812">Transmembrane</keyword>
<dbReference type="SUPFAM" id="SSF52025">
    <property type="entry name" value="PA domain"/>
    <property type="match status" value="1"/>
</dbReference>
<comment type="subunit">
    <text evidence="2">Homodimer; disulfide-linked.</text>
</comment>
<comment type="similarity">
    <text evidence="1 2">Belongs to the peptidase M28 family. M28B subfamily.</text>
</comment>
<evidence type="ECO:0000259" key="3">
    <source>
        <dbReference type="Pfam" id="PF02225"/>
    </source>
</evidence>
<dbReference type="Gene3D" id="3.50.30.30">
    <property type="match status" value="1"/>
</dbReference>
<gene>
    <name evidence="5" type="primary">TFRC</name>
</gene>
<feature type="transmembrane region" description="Helical" evidence="2">
    <location>
        <begin position="72"/>
        <end position="94"/>
    </location>
</feature>
<evidence type="ECO:0000313" key="6">
    <source>
        <dbReference type="Proteomes" id="UP000694620"/>
    </source>
</evidence>
<dbReference type="InterPro" id="IPR007484">
    <property type="entry name" value="Peptidase_M28"/>
</dbReference>
<keyword evidence="2" id="KW-0675">Receptor</keyword>
<sequence>MYCIRSPSLNNLNCFRGEPRTYTRFSLAQQMDGDHSQVEMKLGNPEMEEEMGNSFGDTTTTRIKPRSNPRSTCFMITGTLLVFLIGFLIGYLAFRGKVDITNNICSYGTTLPSCQTIPSDSEDIPEAINNDVAQVLSLAELKDQFTTKLTNSNYSDRIQKIAVDGHEAGSDRDDQIARFITGEFKSYGLDIWNNEQYVTLQQSGSDNKVTILENGVPADSYTTARYLAYSASGSVTGKLVYANYGKKDDFNELKRRNIAVNGTVVLVRDGKISLAEKVAFAESENAVAVLIYRDQKDYPNLNKGDDFFGHVHFGSGDPFTPGFPSFNHTQFPPAKSSGLPGIQAQSISANFAQTLLNKMNGEHAPSDWEGSFTSYKLTGDDSLKVKVEVNNVFLEKKLYSVFGVIKGLVDPERYVVVGAQRDSFGPGATKSAVGTALLLELSRALSSLVKDGYKPKRSIVFASWSGGDYGHVGATEWLEGFMSMLHLKAFAYINLDSTVLGKYIVNGRYDIEGKMLLKSVFYSLNSRNVFLLVPMSMDDASYPFLAYSGIPSISFSFTEKDDRSYDFFGPQLDTLSRLISTLNEDEKLRPLLDSAMNVAGRMVLKLTHDNIISLDCERYSKRQIYHPSGCSLLMADYKRAVGSLKKDIINTINDRIMRVCMYLPVVTLYKLCLITWIFLKKNKDAVNVDVMKNQLALATWTIQGVANSLSGDVWI</sequence>
<dbReference type="Ensembl" id="ENSECRT00000008864.1">
    <property type="protein sequence ID" value="ENSECRP00000008717.1"/>
    <property type="gene ID" value="ENSECRG00000005846.1"/>
</dbReference>
<comment type="function">
    <text evidence="2">Cellular uptake of iron occurs via receptor-mediated endocytosis of ligand-occupied transferrin receptor into specialized endosomes. Endosomal acidification leads to iron release. The apotransferrin-receptor complex is then recycled to the cell surface with a return to neutral pH and the concomitant loss of affinity of apotransferrin for its receptor. Transferrin receptor is necessary for development of erythrocytes and the nervous system. Acts as a lipid sensor that regulates mitochondrial fusion by regulating activation of the JNK pathway.</text>
</comment>
<comment type="subcellular location">
    <subcellularLocation>
        <location evidence="2">Cell membrane</location>
        <topology evidence="2">Single-pass type II membrane protein</topology>
    </subcellularLocation>
    <subcellularLocation>
        <location evidence="2">Melanosome</location>
    </subcellularLocation>
</comment>
<dbReference type="GO" id="GO:0031623">
    <property type="term" value="P:receptor internalization"/>
    <property type="evidence" value="ECO:0007669"/>
    <property type="project" value="UniProtKB-UniRule"/>
</dbReference>
<reference evidence="5" key="1">
    <citation type="submission" date="2021-06" db="EMBL/GenBank/DDBJ databases">
        <authorList>
            <consortium name="Wellcome Sanger Institute Data Sharing"/>
        </authorList>
    </citation>
    <scope>NUCLEOTIDE SEQUENCE [LARGE SCALE GENOMIC DNA]</scope>
</reference>
<dbReference type="PANTHER" id="PTHR10404:SF26">
    <property type="entry name" value="TRANSFERRIN RECEPTOR PROTEIN 1"/>
    <property type="match status" value="1"/>
</dbReference>
<keyword evidence="2" id="KW-0449">Lipoprotein</keyword>